<comment type="caution">
    <text evidence="2">The sequence shown here is derived from an EMBL/GenBank/DDBJ whole genome shotgun (WGS) entry which is preliminary data.</text>
</comment>
<gene>
    <name evidence="2" type="ORF">NDU88_002992</name>
</gene>
<dbReference type="Proteomes" id="UP001066276">
    <property type="component" value="Chromosome 2_1"/>
</dbReference>
<organism evidence="2 3">
    <name type="scientific">Pleurodeles waltl</name>
    <name type="common">Iberian ribbed newt</name>
    <dbReference type="NCBI Taxonomy" id="8319"/>
    <lineage>
        <taxon>Eukaryota</taxon>
        <taxon>Metazoa</taxon>
        <taxon>Chordata</taxon>
        <taxon>Craniata</taxon>
        <taxon>Vertebrata</taxon>
        <taxon>Euteleostomi</taxon>
        <taxon>Amphibia</taxon>
        <taxon>Batrachia</taxon>
        <taxon>Caudata</taxon>
        <taxon>Salamandroidea</taxon>
        <taxon>Salamandridae</taxon>
        <taxon>Pleurodelinae</taxon>
        <taxon>Pleurodeles</taxon>
    </lineage>
</organism>
<protein>
    <submittedName>
        <fullName evidence="2">Uncharacterized protein</fullName>
    </submittedName>
</protein>
<proteinExistence type="predicted"/>
<reference evidence="2" key="1">
    <citation type="journal article" date="2022" name="bioRxiv">
        <title>Sequencing and chromosome-scale assembly of the giantPleurodeles waltlgenome.</title>
        <authorList>
            <person name="Brown T."/>
            <person name="Elewa A."/>
            <person name="Iarovenko S."/>
            <person name="Subramanian E."/>
            <person name="Araus A.J."/>
            <person name="Petzold A."/>
            <person name="Susuki M."/>
            <person name="Suzuki K.-i.T."/>
            <person name="Hayashi T."/>
            <person name="Toyoda A."/>
            <person name="Oliveira C."/>
            <person name="Osipova E."/>
            <person name="Leigh N.D."/>
            <person name="Simon A."/>
            <person name="Yun M.H."/>
        </authorList>
    </citation>
    <scope>NUCLEOTIDE SEQUENCE</scope>
    <source>
        <strain evidence="2">20211129_DDA</strain>
        <tissue evidence="2">Liver</tissue>
    </source>
</reference>
<sequence length="179" mass="18200">MRPPAAHRGLPVSDLWGTPHHKGATALRAPTSHLQAGLAAPPGPSPLGRKGLTPAVRTSRPPCAARQPCGHRSRPRSGLQRPGGLQPDKTAEGPPSSTSSHLALAWAKGNPSKASTAARSDPPGQLRRPPAGQTSAGPSATPPAHGTASRQIHGPGKAQSSREILRPGGALPTPLCQGK</sequence>
<name>A0AAV7VEV8_PLEWA</name>
<feature type="region of interest" description="Disordered" evidence="1">
    <location>
        <begin position="1"/>
        <end position="179"/>
    </location>
</feature>
<dbReference type="AlphaFoldDB" id="A0AAV7VEV8"/>
<evidence type="ECO:0000256" key="1">
    <source>
        <dbReference type="SAM" id="MobiDB-lite"/>
    </source>
</evidence>
<accession>A0AAV7VEV8</accession>
<dbReference type="EMBL" id="JANPWB010000003">
    <property type="protein sequence ID" value="KAJ1199154.1"/>
    <property type="molecule type" value="Genomic_DNA"/>
</dbReference>
<evidence type="ECO:0000313" key="3">
    <source>
        <dbReference type="Proteomes" id="UP001066276"/>
    </source>
</evidence>
<evidence type="ECO:0000313" key="2">
    <source>
        <dbReference type="EMBL" id="KAJ1199154.1"/>
    </source>
</evidence>
<keyword evidence="3" id="KW-1185">Reference proteome</keyword>